<feature type="transmembrane region" description="Helical" evidence="1">
    <location>
        <begin position="94"/>
        <end position="116"/>
    </location>
</feature>
<gene>
    <name evidence="2" type="ORF">TraAM80_07503</name>
</gene>
<keyword evidence="1" id="KW-1133">Transmembrane helix</keyword>
<accession>A0A3R7KSL5</accession>
<dbReference type="Proteomes" id="UP000283634">
    <property type="component" value="Unassembled WGS sequence"/>
</dbReference>
<sequence>LDLPTDVELLQAIANATYIPLNAMEVVPRFYHPWWRRGDVTISKEAEYRLVLVGFTRKRDAQTARTAAAIGKIPHVRLPVPTPRSGGLSEAHKIIIGTVVGFVGLLLVAIGVAASCRIRHKSNADMELTDFTRVGRHDEALIDLNYNLAKVSAPTKLTKPAVPLKQQY</sequence>
<protein>
    <submittedName>
        <fullName evidence="2">Uncharacterized protein</fullName>
    </submittedName>
</protein>
<dbReference type="RefSeq" id="XP_029235822.1">
    <property type="nucleotide sequence ID" value="XM_029384293.1"/>
</dbReference>
<dbReference type="EMBL" id="MKGL01000319">
    <property type="protein sequence ID" value="RNF00540.1"/>
    <property type="molecule type" value="Genomic_DNA"/>
</dbReference>
<organism evidence="2 3">
    <name type="scientific">Trypanosoma rangeli</name>
    <dbReference type="NCBI Taxonomy" id="5698"/>
    <lineage>
        <taxon>Eukaryota</taxon>
        <taxon>Discoba</taxon>
        <taxon>Euglenozoa</taxon>
        <taxon>Kinetoplastea</taxon>
        <taxon>Metakinetoplastina</taxon>
        <taxon>Trypanosomatida</taxon>
        <taxon>Trypanosomatidae</taxon>
        <taxon>Trypanosoma</taxon>
        <taxon>Herpetosoma</taxon>
    </lineage>
</organism>
<dbReference type="GeneID" id="40331436"/>
<evidence type="ECO:0000313" key="3">
    <source>
        <dbReference type="Proteomes" id="UP000283634"/>
    </source>
</evidence>
<comment type="caution">
    <text evidence="2">The sequence shown here is derived from an EMBL/GenBank/DDBJ whole genome shotgun (WGS) entry which is preliminary data.</text>
</comment>
<evidence type="ECO:0000313" key="2">
    <source>
        <dbReference type="EMBL" id="RNF00540.1"/>
    </source>
</evidence>
<dbReference type="AlphaFoldDB" id="A0A3R7KSL5"/>
<reference evidence="2 3" key="1">
    <citation type="journal article" date="2018" name="BMC Genomics">
        <title>Genomic comparison of Trypanosoma conorhini and Trypanosoma rangeli to Trypanosoma cruzi strains of high and low virulence.</title>
        <authorList>
            <person name="Bradwell K.R."/>
            <person name="Koparde V.N."/>
            <person name="Matveyev A.V."/>
            <person name="Serrano M.G."/>
            <person name="Alves J.M."/>
            <person name="Parikh H."/>
            <person name="Huang B."/>
            <person name="Lee V."/>
            <person name="Espinosa-Alvarez O."/>
            <person name="Ortiz P.A."/>
            <person name="Costa-Martins A.G."/>
            <person name="Teixeira M.M."/>
            <person name="Buck G.A."/>
        </authorList>
    </citation>
    <scope>NUCLEOTIDE SEQUENCE [LARGE SCALE GENOMIC DNA]</scope>
    <source>
        <strain evidence="2 3">AM80</strain>
    </source>
</reference>
<proteinExistence type="predicted"/>
<dbReference type="OrthoDB" id="10547458at2759"/>
<evidence type="ECO:0000256" key="1">
    <source>
        <dbReference type="SAM" id="Phobius"/>
    </source>
</evidence>
<name>A0A3R7KSL5_TRYRA</name>
<keyword evidence="1" id="KW-0812">Transmembrane</keyword>
<feature type="non-terminal residue" evidence="2">
    <location>
        <position position="1"/>
    </location>
</feature>
<keyword evidence="3" id="KW-1185">Reference proteome</keyword>
<keyword evidence="1" id="KW-0472">Membrane</keyword>